<protein>
    <submittedName>
        <fullName evidence="1">DNA-binding protein</fullName>
    </submittedName>
</protein>
<name>A0A6B4WFI0_CLOBO</name>
<dbReference type="GO" id="GO:0003677">
    <property type="term" value="F:DNA binding"/>
    <property type="evidence" value="ECO:0007669"/>
    <property type="project" value="UniProtKB-KW"/>
</dbReference>
<comment type="caution">
    <text evidence="1">The sequence shown here is derived from an EMBL/GenBank/DDBJ whole genome shotgun (WGS) entry which is preliminary data.</text>
</comment>
<reference evidence="1 2" key="1">
    <citation type="submission" date="2019-02" db="EMBL/GenBank/DDBJ databases">
        <title>Genome sequencing of Clostridium botulinum clinical isolates.</title>
        <authorList>
            <person name="Brunt J."/>
            <person name="Van Vliet A.H.M."/>
            <person name="Stringer S.C."/>
            <person name="Grant K.A."/>
            <person name="Carter A.C."/>
            <person name="Peck M.W."/>
        </authorList>
    </citation>
    <scope>NUCLEOTIDE SEQUENCE [LARGE SCALE GENOMIC DNA]</scope>
    <source>
        <strain evidence="1 2">H142660711</strain>
    </source>
</reference>
<evidence type="ECO:0000313" key="2">
    <source>
        <dbReference type="Proteomes" id="UP000473887"/>
    </source>
</evidence>
<gene>
    <name evidence="1" type="ORF">EXM69_19960</name>
</gene>
<keyword evidence="1" id="KW-0238">DNA-binding</keyword>
<dbReference type="OrthoDB" id="1925613at2"/>
<evidence type="ECO:0000313" key="1">
    <source>
        <dbReference type="EMBL" id="NEZ94151.1"/>
    </source>
</evidence>
<accession>A0A6B4WFI0</accession>
<dbReference type="EMBL" id="SGKC01000075">
    <property type="protein sequence ID" value="NEZ94151.1"/>
    <property type="molecule type" value="Genomic_DNA"/>
</dbReference>
<proteinExistence type="predicted"/>
<dbReference type="Proteomes" id="UP000473887">
    <property type="component" value="Unassembled WGS sequence"/>
</dbReference>
<organism evidence="1 2">
    <name type="scientific">Clostridium botulinum</name>
    <dbReference type="NCBI Taxonomy" id="1491"/>
    <lineage>
        <taxon>Bacteria</taxon>
        <taxon>Bacillati</taxon>
        <taxon>Bacillota</taxon>
        <taxon>Clostridia</taxon>
        <taxon>Eubacteriales</taxon>
        <taxon>Clostridiaceae</taxon>
        <taxon>Clostridium</taxon>
    </lineage>
</organism>
<sequence>MYDNIKVLLKYYRGDYMDRADFDKLEVQDQVIYINKQLGEGSTLREIASNLNIARSTLRDRFKKIGYIYNKKLNIYSKINNEYDKNNTKVLYKEPVKEQNTLEIESYKSNTIVSNNESQSIKEFNSLKKEVLELINNKDIILEMVKDYKSNTKIIDIPQLDINNLPVEMQKDITTKSIKVYKPIYNLFNKLCEEYSSIKKQDLISLALYEFYIRYKK</sequence>
<dbReference type="AlphaFoldDB" id="A0A6B4WFI0"/>